<feature type="region of interest" description="Disordered" evidence="1">
    <location>
        <begin position="116"/>
        <end position="153"/>
    </location>
</feature>
<dbReference type="OrthoDB" id="4026192at2759"/>
<sequence>MNGGLGIVLEETEDKDHDNLLHHLHHHHQHQHHSTILSNTEINSLHSSYTNIVNLNSSPLPSSPIFTTTSGTSTATENKSSIMSSPKLNNSISSSDIPISIMASAMVAEKEMKFAEELQREEDQKQQTSKDDISSNIEGESLLPPLPTAPEDLINNERIPSVVSDDNHSSSHSRSSTIDSKDDFNQIFIPNTSNFSNYVFDSLDHQNPPQDFPILTANLMNSAQSSMNSNNNISNNNNNNTNSSTATNNSNNNSSSSSSPLRKLRSLKNGIRKLSLSTHSNNNSITSSTTPSTTPTSATPATSRLSSVNIPNLAPSTPVENTGKHSHSSSTSSNSSFSQSSSKNNRIRGLSHSTTATPPLASPVITISENLSNSKRTLNNIEQNYFDSLNQKYEIHSIEELTNIDDLLNYSNFLNQQKSSLDDVFKLAKQRLVDSGWCSEHDLNNLQLQHDSSRCQIDTLLLKIEEKLNREYSISLLGNRIISNNNTTPAGKLTTPSSSAGSIPTSRSIQLDEKSLGISPSLKVLESRCLAFPEF</sequence>
<evidence type="ECO:0000313" key="3">
    <source>
        <dbReference type="Proteomes" id="UP000694255"/>
    </source>
</evidence>
<evidence type="ECO:0000313" key="2">
    <source>
        <dbReference type="EMBL" id="KAG7663572.1"/>
    </source>
</evidence>
<keyword evidence="3" id="KW-1185">Reference proteome</keyword>
<evidence type="ECO:0000256" key="1">
    <source>
        <dbReference type="SAM" id="MobiDB-lite"/>
    </source>
</evidence>
<feature type="region of interest" description="Disordered" evidence="1">
    <location>
        <begin position="487"/>
        <end position="506"/>
    </location>
</feature>
<feature type="region of interest" description="Disordered" evidence="1">
    <location>
        <begin position="225"/>
        <end position="262"/>
    </location>
</feature>
<feature type="compositionally biased region" description="Polar residues" evidence="1">
    <location>
        <begin position="308"/>
        <end position="320"/>
    </location>
</feature>
<feature type="region of interest" description="Disordered" evidence="1">
    <location>
        <begin position="275"/>
        <end position="361"/>
    </location>
</feature>
<dbReference type="RefSeq" id="XP_049263804.1">
    <property type="nucleotide sequence ID" value="XM_049406611.1"/>
</dbReference>
<comment type="caution">
    <text evidence="2">The sequence shown here is derived from an EMBL/GenBank/DDBJ whole genome shotgun (WGS) entry which is preliminary data.</text>
</comment>
<dbReference type="Proteomes" id="UP000694255">
    <property type="component" value="Unassembled WGS sequence"/>
</dbReference>
<organism evidence="2 3">
    <name type="scientific">[Candida] subhashii</name>
    <dbReference type="NCBI Taxonomy" id="561895"/>
    <lineage>
        <taxon>Eukaryota</taxon>
        <taxon>Fungi</taxon>
        <taxon>Dikarya</taxon>
        <taxon>Ascomycota</taxon>
        <taxon>Saccharomycotina</taxon>
        <taxon>Pichiomycetes</taxon>
        <taxon>Debaryomycetaceae</taxon>
        <taxon>Spathaspora</taxon>
    </lineage>
</organism>
<protein>
    <submittedName>
        <fullName evidence="2">Uncharacterized protein</fullName>
    </submittedName>
</protein>
<feature type="compositionally biased region" description="Basic and acidic residues" evidence="1">
    <location>
        <begin position="116"/>
        <end position="133"/>
    </location>
</feature>
<name>A0A8J5UNC3_9ASCO</name>
<feature type="compositionally biased region" description="Low complexity" evidence="1">
    <location>
        <begin position="275"/>
        <end position="307"/>
    </location>
</feature>
<proteinExistence type="predicted"/>
<feature type="compositionally biased region" description="Low complexity" evidence="1">
    <location>
        <begin position="328"/>
        <end position="342"/>
    </location>
</feature>
<dbReference type="AlphaFoldDB" id="A0A8J5UNC3"/>
<reference evidence="2 3" key="1">
    <citation type="journal article" date="2021" name="DNA Res.">
        <title>Genome analysis of Candida subhashii reveals its hybrid nature and dual mitochondrial genome conformations.</title>
        <authorList>
            <person name="Mixao V."/>
            <person name="Hegedusova E."/>
            <person name="Saus E."/>
            <person name="Pryszcz L.P."/>
            <person name="Cillingova A."/>
            <person name="Nosek J."/>
            <person name="Gabaldon T."/>
        </authorList>
    </citation>
    <scope>NUCLEOTIDE SEQUENCE [LARGE SCALE GENOMIC DNA]</scope>
    <source>
        <strain evidence="2 3">CBS 10753</strain>
    </source>
</reference>
<feature type="compositionally biased region" description="Low complexity" evidence="1">
    <location>
        <begin position="225"/>
        <end position="259"/>
    </location>
</feature>
<accession>A0A8J5UNC3</accession>
<dbReference type="GeneID" id="73469622"/>
<dbReference type="EMBL" id="JAGSYN010000125">
    <property type="protein sequence ID" value="KAG7663572.1"/>
    <property type="molecule type" value="Genomic_DNA"/>
</dbReference>
<gene>
    <name evidence="2" type="ORF">J8A68_002821</name>
</gene>